<gene>
    <name evidence="1" type="ORF">CWS31_006515</name>
</gene>
<dbReference type="Proteomes" id="UP000815846">
    <property type="component" value="Unassembled WGS sequence"/>
</dbReference>
<dbReference type="Gene3D" id="3.30.420.300">
    <property type="entry name" value="2-keto-3-deoxy-galactonokinase, substrate binding domain"/>
    <property type="match status" value="1"/>
</dbReference>
<protein>
    <submittedName>
        <fullName evidence="1">2-dehydro-3-deoxygalactonokinase</fullName>
    </submittedName>
</protein>
<comment type="caution">
    <text evidence="1">The sequence shown here is derived from an EMBL/GenBank/DDBJ whole genome shotgun (WGS) entry which is preliminary data.</text>
</comment>
<evidence type="ECO:0000313" key="1">
    <source>
        <dbReference type="EMBL" id="TYK66245.1"/>
    </source>
</evidence>
<reference evidence="1 2" key="1">
    <citation type="submission" date="2019-08" db="EMBL/GenBank/DDBJ databases">
        <title>Microbe sample from Colwellia echini.</title>
        <authorList>
            <person name="Christiansen L."/>
            <person name="Pathiraja D."/>
            <person name="Schultz-Johansen M."/>
            <person name="Choi I.-G."/>
            <person name="Stougaard P."/>
        </authorList>
    </citation>
    <scope>NUCLEOTIDE SEQUENCE [LARGE SCALE GENOMIC DNA]</scope>
    <source>
        <strain evidence="1 2">A3</strain>
    </source>
</reference>
<sequence length="302" mass="33070">MTLENKKISYLIIDWGTTNFRAFAMNAQNQQVDKKELGMGLLQVEDGKFAQSLEEVLAPWLDTYQALPIFMAGMVGSQAGWVNVDYVSTPTDEASLSANVHSFNLPWGAKATIIPGVSHELETGAYDVMRGEEVQLFGLAKITGKSALNAILPGTHSKHARFENNKMTEFSSFMTGELFSVISQHTILGKGLPEQVDSQPAFLRGVSEGKTDKLTSTLFAARTHRLFNNIKDTEILDYLSGLLIGNELKSLANDHVYLVGGKGLCDRYQLACTELAIESTYMNGDECFLAGMADLITVLNKG</sequence>
<evidence type="ECO:0000313" key="2">
    <source>
        <dbReference type="Proteomes" id="UP000815846"/>
    </source>
</evidence>
<dbReference type="InterPro" id="IPR042257">
    <property type="entry name" value="DGOK_C"/>
</dbReference>
<dbReference type="InterPro" id="IPR007729">
    <property type="entry name" value="DGOK"/>
</dbReference>
<dbReference type="RefSeq" id="WP_148747702.1">
    <property type="nucleotide sequence ID" value="NZ_PJAI02000005.1"/>
</dbReference>
<dbReference type="CDD" id="cd24012">
    <property type="entry name" value="ASKHA_NBD_KDGal-kinase"/>
    <property type="match status" value="1"/>
</dbReference>
<accession>A0ABY3MYE0</accession>
<dbReference type="EMBL" id="PJAI02000005">
    <property type="protein sequence ID" value="TYK66245.1"/>
    <property type="molecule type" value="Genomic_DNA"/>
</dbReference>
<name>A0ABY3MYE0_9GAMM</name>
<dbReference type="Pfam" id="PF05035">
    <property type="entry name" value="DGOK"/>
    <property type="match status" value="1"/>
</dbReference>
<dbReference type="Gene3D" id="3.30.420.310">
    <property type="entry name" value="2-keto-3-deoxy-galactonokinase, C-terminal domain"/>
    <property type="match status" value="1"/>
</dbReference>
<organism evidence="1 2">
    <name type="scientific">Colwellia echini</name>
    <dbReference type="NCBI Taxonomy" id="1982103"/>
    <lineage>
        <taxon>Bacteria</taxon>
        <taxon>Pseudomonadati</taxon>
        <taxon>Pseudomonadota</taxon>
        <taxon>Gammaproteobacteria</taxon>
        <taxon>Alteromonadales</taxon>
        <taxon>Colwelliaceae</taxon>
        <taxon>Colwellia</taxon>
    </lineage>
</organism>
<keyword evidence="2" id="KW-1185">Reference proteome</keyword>
<proteinExistence type="predicted"/>
<dbReference type="InterPro" id="IPR042258">
    <property type="entry name" value="DGOK_N"/>
</dbReference>